<dbReference type="Proteomes" id="UP001558652">
    <property type="component" value="Unassembled WGS sequence"/>
</dbReference>
<evidence type="ECO:0000256" key="7">
    <source>
        <dbReference type="ARBA" id="ARBA00022840"/>
    </source>
</evidence>
<gene>
    <name evidence="10" type="ORF">AAG570_010531</name>
</gene>
<evidence type="ECO:0000256" key="8">
    <source>
        <dbReference type="ARBA" id="ARBA00022842"/>
    </source>
</evidence>
<accession>A0ABD0YMU5</accession>
<protein>
    <recommendedName>
        <fullName evidence="9">Selenoprotein O</fullName>
    </recommendedName>
</protein>
<keyword evidence="5" id="KW-0479">Metal-binding</keyword>
<evidence type="ECO:0000256" key="6">
    <source>
        <dbReference type="ARBA" id="ARBA00022741"/>
    </source>
</evidence>
<organism evidence="10 11">
    <name type="scientific">Ranatra chinensis</name>
    <dbReference type="NCBI Taxonomy" id="642074"/>
    <lineage>
        <taxon>Eukaryota</taxon>
        <taxon>Metazoa</taxon>
        <taxon>Ecdysozoa</taxon>
        <taxon>Arthropoda</taxon>
        <taxon>Hexapoda</taxon>
        <taxon>Insecta</taxon>
        <taxon>Pterygota</taxon>
        <taxon>Neoptera</taxon>
        <taxon>Paraneoptera</taxon>
        <taxon>Hemiptera</taxon>
        <taxon>Heteroptera</taxon>
        <taxon>Panheteroptera</taxon>
        <taxon>Nepomorpha</taxon>
        <taxon>Nepidae</taxon>
        <taxon>Ranatrinae</taxon>
        <taxon>Ranatra</taxon>
    </lineage>
</organism>
<evidence type="ECO:0000256" key="3">
    <source>
        <dbReference type="ARBA" id="ARBA00022679"/>
    </source>
</evidence>
<dbReference type="InterPro" id="IPR003846">
    <property type="entry name" value="SelO"/>
</dbReference>
<evidence type="ECO:0000313" key="11">
    <source>
        <dbReference type="Proteomes" id="UP001558652"/>
    </source>
</evidence>
<evidence type="ECO:0000256" key="5">
    <source>
        <dbReference type="ARBA" id="ARBA00022723"/>
    </source>
</evidence>
<sequence>MSCSYISNFDDFVFSPSKLLELPREKNVNNFVRRNIKGVIFSPVLPTPVTNPKLVSFSEDVFKNILNLDPVVSQSQEFVDFVAGNRLLNSSNPLAHRYGGYQFGYWAMQLGDGRAVLIGEIDNGAGRWELQLKGAGKTPYSRDGDGRAVLRSSIREFLCSEAMFHLGIPTSRAGAIIVSDNKVMRDILYDGNPKFEPVSVVLRIAPSWFRIGSLEILTKNDEIDLLKALIDFIIKTHFPEIEDGEDRIFNFISKISRMTSDLVISWQAVGFTHGVLNTDNMSLLGITIDYGPFGFMEEYDPLYVPNYSDTEARYSYGNQISVILYNLTMLVRALFPVLSKEQIQKASVMLQSEKNYIYDKLEETLSKKLGLKTSEPSLVKTFLQLLEDTRADFVMTFREMGETPLNGLKKPCCDLWALKRLASHPEFSKFVDIYSQKLLDTGQTDADRMKQMCSLNPRYVLRNWMAQDAIKQAEEGDYTLVNKLLKILTKPFTKQEEAESLGYALKPPSWAHSLAVSCSS</sequence>
<proteinExistence type="inferred from homology"/>
<reference evidence="10 11" key="1">
    <citation type="submission" date="2024-07" db="EMBL/GenBank/DDBJ databases">
        <title>Chromosome-level genome assembly of the water stick insect Ranatra chinensis (Heteroptera: Nepidae).</title>
        <authorList>
            <person name="Liu X."/>
        </authorList>
    </citation>
    <scope>NUCLEOTIDE SEQUENCE [LARGE SCALE GENOMIC DNA]</scope>
    <source>
        <strain evidence="10">Cailab_2021Rc</strain>
        <tissue evidence="10">Muscle</tissue>
    </source>
</reference>
<dbReference type="GO" id="GO:0005524">
    <property type="term" value="F:ATP binding"/>
    <property type="evidence" value="ECO:0007669"/>
    <property type="project" value="UniProtKB-KW"/>
</dbReference>
<keyword evidence="8" id="KW-0460">Magnesium</keyword>
<evidence type="ECO:0000313" key="10">
    <source>
        <dbReference type="EMBL" id="KAL1132579.1"/>
    </source>
</evidence>
<evidence type="ECO:0000256" key="2">
    <source>
        <dbReference type="ARBA" id="ARBA00009747"/>
    </source>
</evidence>
<dbReference type="AlphaFoldDB" id="A0ABD0YMU5"/>
<evidence type="ECO:0000256" key="1">
    <source>
        <dbReference type="ARBA" id="ARBA00001946"/>
    </source>
</evidence>
<comment type="cofactor">
    <cofactor evidence="1">
        <name>Mg(2+)</name>
        <dbReference type="ChEBI" id="CHEBI:18420"/>
    </cofactor>
</comment>
<dbReference type="PANTHER" id="PTHR12153:SF18">
    <property type="entry name" value="SELENOPROTEIN O"/>
    <property type="match status" value="1"/>
</dbReference>
<keyword evidence="6" id="KW-0547">Nucleotide-binding</keyword>
<dbReference type="HAMAP" id="MF_00692">
    <property type="entry name" value="SelO"/>
    <property type="match status" value="1"/>
</dbReference>
<evidence type="ECO:0000256" key="9">
    <source>
        <dbReference type="ARBA" id="ARBA00031547"/>
    </source>
</evidence>
<dbReference type="PANTHER" id="PTHR12153">
    <property type="entry name" value="SELENOPROTEIN O"/>
    <property type="match status" value="1"/>
</dbReference>
<dbReference type="NCBIfam" id="NF000658">
    <property type="entry name" value="PRK00029.1"/>
    <property type="match status" value="1"/>
</dbReference>
<dbReference type="EMBL" id="JBFDAA010000005">
    <property type="protein sequence ID" value="KAL1132579.1"/>
    <property type="molecule type" value="Genomic_DNA"/>
</dbReference>
<comment type="caution">
    <text evidence="10">The sequence shown here is derived from an EMBL/GenBank/DDBJ whole genome shotgun (WGS) entry which is preliminary data.</text>
</comment>
<evidence type="ECO:0000256" key="4">
    <source>
        <dbReference type="ARBA" id="ARBA00022695"/>
    </source>
</evidence>
<keyword evidence="11" id="KW-1185">Reference proteome</keyword>
<keyword evidence="7" id="KW-0067">ATP-binding</keyword>
<name>A0ABD0YMU5_9HEMI</name>
<dbReference type="GO" id="GO:0046872">
    <property type="term" value="F:metal ion binding"/>
    <property type="evidence" value="ECO:0007669"/>
    <property type="project" value="UniProtKB-KW"/>
</dbReference>
<keyword evidence="3" id="KW-0808">Transferase</keyword>
<keyword evidence="4" id="KW-0548">Nucleotidyltransferase</keyword>
<dbReference type="Pfam" id="PF02696">
    <property type="entry name" value="SelO"/>
    <property type="match status" value="1"/>
</dbReference>
<dbReference type="GO" id="GO:0016779">
    <property type="term" value="F:nucleotidyltransferase activity"/>
    <property type="evidence" value="ECO:0007669"/>
    <property type="project" value="UniProtKB-KW"/>
</dbReference>
<comment type="similarity">
    <text evidence="2">Belongs to the SELO family.</text>
</comment>